<keyword evidence="2" id="KW-1185">Reference proteome</keyword>
<dbReference type="KEGG" id="ahb:bsdtb5_06210"/>
<dbReference type="RefSeq" id="WP_271714609.1">
    <property type="nucleotide sequence ID" value="NZ_AP024169.1"/>
</dbReference>
<evidence type="ECO:0000313" key="2">
    <source>
        <dbReference type="Proteomes" id="UP000595897"/>
    </source>
</evidence>
<dbReference type="EMBL" id="AP024169">
    <property type="protein sequence ID" value="BCN29326.1"/>
    <property type="molecule type" value="Genomic_DNA"/>
</dbReference>
<organism evidence="1 2">
    <name type="scientific">Anaeromicropila herbilytica</name>
    <dbReference type="NCBI Taxonomy" id="2785025"/>
    <lineage>
        <taxon>Bacteria</taxon>
        <taxon>Bacillati</taxon>
        <taxon>Bacillota</taxon>
        <taxon>Clostridia</taxon>
        <taxon>Lachnospirales</taxon>
        <taxon>Lachnospiraceae</taxon>
        <taxon>Anaeromicropila</taxon>
    </lineage>
</organism>
<name>A0A7R7EIJ2_9FIRM</name>
<reference evidence="1 2" key="1">
    <citation type="submission" date="2020-11" db="EMBL/GenBank/DDBJ databases">
        <title>Draft genome sequencing of a Lachnospiraceae strain isolated from anoxic soil subjected to BSD treatment.</title>
        <authorList>
            <person name="Uek A."/>
            <person name="Tonouchi A."/>
        </authorList>
    </citation>
    <scope>NUCLEOTIDE SEQUENCE [LARGE SCALE GENOMIC DNA]</scope>
    <source>
        <strain evidence="1 2">TB5</strain>
    </source>
</reference>
<sequence>MNPAKILKMKKAWDTFTNNHPMLPKFLSAVKNKGLEEGTIIEMNITTTSGEVLKSNIKLTASDIELMKELQRLS</sequence>
<protein>
    <submittedName>
        <fullName evidence="1">Uncharacterized protein</fullName>
    </submittedName>
</protein>
<proteinExistence type="predicted"/>
<accession>A0A7R7EIJ2</accession>
<gene>
    <name evidence="1" type="ORF">bsdtb5_06210</name>
</gene>
<evidence type="ECO:0000313" key="1">
    <source>
        <dbReference type="EMBL" id="BCN29326.1"/>
    </source>
</evidence>
<dbReference type="Proteomes" id="UP000595897">
    <property type="component" value="Chromosome"/>
</dbReference>
<dbReference type="AlphaFoldDB" id="A0A7R7EIJ2"/>